<dbReference type="InterPro" id="IPR041756">
    <property type="entry name" value="M28_SGAP-like"/>
</dbReference>
<feature type="domain" description="Peptidase M28" evidence="16">
    <location>
        <begin position="258"/>
        <end position="470"/>
    </location>
</feature>
<dbReference type="GO" id="GO:0005576">
    <property type="term" value="C:extracellular region"/>
    <property type="evidence" value="ECO:0007669"/>
    <property type="project" value="UniProtKB-SubCell"/>
</dbReference>
<dbReference type="FunFam" id="3.40.630.10:FF:000054">
    <property type="entry name" value="Peptide hydrolase"/>
    <property type="match status" value="1"/>
</dbReference>
<keyword evidence="10 14" id="KW-0378">Hydrolase</keyword>
<feature type="domain" description="PA" evidence="15">
    <location>
        <begin position="140"/>
        <end position="231"/>
    </location>
</feature>
<sequence length="516" mass="54450">MKLPLPFVGLALALALSPLSTAQDTHTSEADIDLEAAGIRPRPPLVDSDKLQASINRGKLLGHARQLLEFSKLSGNTRAFGSKGHNATVAYIKRLLDRTGYYDTYLQTFPYPYSEGTAKFSVDGREYVTAPFSYGPAGEVEAPLVPVNGLGCTREDYPDAVAGNLALVQRGECPFGQKVALAGASGAAGVVVYNNIDAGLGSGGTLGEVTRPDVGPYVPVGGISGLEGKALVAAIAEGNEVVGKLSTTAFIETRWSSNVIATTKGGDKNNIVFAGAHTDSVAAGPGINDDGSGTIAILEIALQLTKYRVKNAVRFGFWTTEEFGLVGSEYHVSNLSEEERQKIALYLNFDMLASPNAGYFIHDGDGSTFGLAGPPGSDYIEKVYQEWYDARGLKTAAGAFSGSSDYDPFLQVGIPVGGVLTGAGGLKSAEGVEMWGGEVGVAYDQCYHLACDTVENLNVPVWLNNAKAAAHSIATFARSLDGIPRDQRESVGSLSLASVPYEERKHRACNHVVDEL</sequence>
<name>A8NAH2_COPC7</name>
<dbReference type="GO" id="GO:0008235">
    <property type="term" value="F:metalloexopeptidase activity"/>
    <property type="evidence" value="ECO:0007669"/>
    <property type="project" value="InterPro"/>
</dbReference>
<keyword evidence="11 14" id="KW-0862">Zinc</keyword>
<comment type="subcellular location">
    <subcellularLocation>
        <location evidence="2">Secreted</location>
    </subcellularLocation>
</comment>
<evidence type="ECO:0000313" key="18">
    <source>
        <dbReference type="Proteomes" id="UP000001861"/>
    </source>
</evidence>
<dbReference type="InParanoid" id="A8NAH2"/>
<dbReference type="CDD" id="cd02130">
    <property type="entry name" value="PA_ScAPY_like"/>
    <property type="match status" value="1"/>
</dbReference>
<dbReference type="Gene3D" id="3.50.30.30">
    <property type="match status" value="1"/>
</dbReference>
<dbReference type="GO" id="GO:0004177">
    <property type="term" value="F:aminopeptidase activity"/>
    <property type="evidence" value="ECO:0007669"/>
    <property type="project" value="UniProtKB-KW"/>
</dbReference>
<keyword evidence="7 14" id="KW-0645">Protease</keyword>
<dbReference type="GO" id="GO:0006508">
    <property type="term" value="P:proteolysis"/>
    <property type="evidence" value="ECO:0007669"/>
    <property type="project" value="UniProtKB-KW"/>
</dbReference>
<accession>A8NAH2</accession>
<evidence type="ECO:0000256" key="9">
    <source>
        <dbReference type="ARBA" id="ARBA00022729"/>
    </source>
</evidence>
<evidence type="ECO:0000259" key="15">
    <source>
        <dbReference type="Pfam" id="PF02225"/>
    </source>
</evidence>
<comment type="caution">
    <text evidence="17">The sequence shown here is derived from an EMBL/GenBank/DDBJ whole genome shotgun (WGS) entry which is preliminary data.</text>
</comment>
<evidence type="ECO:0000256" key="11">
    <source>
        <dbReference type="ARBA" id="ARBA00022833"/>
    </source>
</evidence>
<evidence type="ECO:0000256" key="14">
    <source>
        <dbReference type="RuleBase" id="RU361240"/>
    </source>
</evidence>
<dbReference type="AlphaFoldDB" id="A8NAH2"/>
<dbReference type="InterPro" id="IPR046450">
    <property type="entry name" value="PA_dom_sf"/>
</dbReference>
<dbReference type="PANTHER" id="PTHR12147">
    <property type="entry name" value="METALLOPEPTIDASE M28 FAMILY MEMBER"/>
    <property type="match status" value="1"/>
</dbReference>
<evidence type="ECO:0000256" key="7">
    <source>
        <dbReference type="ARBA" id="ARBA00022670"/>
    </source>
</evidence>
<evidence type="ECO:0000256" key="8">
    <source>
        <dbReference type="ARBA" id="ARBA00022723"/>
    </source>
</evidence>
<evidence type="ECO:0000256" key="3">
    <source>
        <dbReference type="ARBA" id="ARBA00005957"/>
    </source>
</evidence>
<dbReference type="RefSeq" id="XP_001831824.1">
    <property type="nucleotide sequence ID" value="XM_001831772.1"/>
</dbReference>
<dbReference type="Pfam" id="PF04389">
    <property type="entry name" value="Peptidase_M28"/>
    <property type="match status" value="1"/>
</dbReference>
<evidence type="ECO:0000256" key="4">
    <source>
        <dbReference type="ARBA" id="ARBA00011245"/>
    </source>
</evidence>
<dbReference type="KEGG" id="cci:CC1G_05923"/>
<evidence type="ECO:0000256" key="2">
    <source>
        <dbReference type="ARBA" id="ARBA00004613"/>
    </source>
</evidence>
<dbReference type="Gene3D" id="3.40.630.10">
    <property type="entry name" value="Zn peptidases"/>
    <property type="match status" value="1"/>
</dbReference>
<dbReference type="EC" id="3.4.-.-" evidence="14"/>
<evidence type="ECO:0000256" key="1">
    <source>
        <dbReference type="ARBA" id="ARBA00001947"/>
    </source>
</evidence>
<proteinExistence type="inferred from homology"/>
<feature type="signal peptide" evidence="14">
    <location>
        <begin position="1"/>
        <end position="22"/>
    </location>
</feature>
<evidence type="ECO:0000256" key="6">
    <source>
        <dbReference type="ARBA" id="ARBA00022525"/>
    </source>
</evidence>
<dbReference type="OrthoDB" id="10013407at2759"/>
<keyword evidence="12" id="KW-0482">Metalloprotease</keyword>
<evidence type="ECO:0000256" key="5">
    <source>
        <dbReference type="ARBA" id="ARBA00022438"/>
    </source>
</evidence>
<dbReference type="GO" id="GO:0046872">
    <property type="term" value="F:metal ion binding"/>
    <property type="evidence" value="ECO:0007669"/>
    <property type="project" value="UniProtKB-KW"/>
</dbReference>
<keyword evidence="6" id="KW-0964">Secreted</keyword>
<evidence type="ECO:0000313" key="17">
    <source>
        <dbReference type="EMBL" id="EAU90007.1"/>
    </source>
</evidence>
<dbReference type="InterPro" id="IPR045175">
    <property type="entry name" value="M28_fam"/>
</dbReference>
<keyword evidence="18" id="KW-1185">Reference proteome</keyword>
<dbReference type="CDD" id="cd03876">
    <property type="entry name" value="M28_SGAP_like"/>
    <property type="match status" value="1"/>
</dbReference>
<evidence type="ECO:0000256" key="12">
    <source>
        <dbReference type="ARBA" id="ARBA00023049"/>
    </source>
</evidence>
<comment type="similarity">
    <text evidence="3">Belongs to the peptidase M28 family. M28A subfamily.</text>
</comment>
<evidence type="ECO:0000256" key="13">
    <source>
        <dbReference type="ARBA" id="ARBA00023180"/>
    </source>
</evidence>
<dbReference type="eggNOG" id="KOG2195">
    <property type="taxonomic scope" value="Eukaryota"/>
</dbReference>
<dbReference type="InterPro" id="IPR007484">
    <property type="entry name" value="Peptidase_M28"/>
</dbReference>
<evidence type="ECO:0000256" key="10">
    <source>
        <dbReference type="ARBA" id="ARBA00022801"/>
    </source>
</evidence>
<dbReference type="Pfam" id="PF02225">
    <property type="entry name" value="PA"/>
    <property type="match status" value="1"/>
</dbReference>
<dbReference type="SUPFAM" id="SSF53187">
    <property type="entry name" value="Zn-dependent exopeptidases"/>
    <property type="match status" value="1"/>
</dbReference>
<dbReference type="GeneID" id="6008300"/>
<comment type="cofactor">
    <cofactor evidence="1">
        <name>Zn(2+)</name>
        <dbReference type="ChEBI" id="CHEBI:29105"/>
    </cofactor>
</comment>
<protein>
    <recommendedName>
        <fullName evidence="14">Peptide hydrolase</fullName>
        <ecNumber evidence="14">3.4.-.-</ecNumber>
    </recommendedName>
</protein>
<dbReference type="OMA" id="HDKRHRT"/>
<evidence type="ECO:0000259" key="16">
    <source>
        <dbReference type="Pfam" id="PF04389"/>
    </source>
</evidence>
<organism evidence="17 18">
    <name type="scientific">Coprinopsis cinerea (strain Okayama-7 / 130 / ATCC MYA-4618 / FGSC 9003)</name>
    <name type="common">Inky cap fungus</name>
    <name type="synonym">Hormographiella aspergillata</name>
    <dbReference type="NCBI Taxonomy" id="240176"/>
    <lineage>
        <taxon>Eukaryota</taxon>
        <taxon>Fungi</taxon>
        <taxon>Dikarya</taxon>
        <taxon>Basidiomycota</taxon>
        <taxon>Agaricomycotina</taxon>
        <taxon>Agaricomycetes</taxon>
        <taxon>Agaricomycetidae</taxon>
        <taxon>Agaricales</taxon>
        <taxon>Agaricineae</taxon>
        <taxon>Psathyrellaceae</taxon>
        <taxon>Coprinopsis</taxon>
    </lineage>
</organism>
<keyword evidence="9 14" id="KW-0732">Signal</keyword>
<reference evidence="17 18" key="1">
    <citation type="journal article" date="2010" name="Proc. Natl. Acad. Sci. U.S.A.">
        <title>Insights into evolution of multicellular fungi from the assembled chromosomes of the mushroom Coprinopsis cinerea (Coprinus cinereus).</title>
        <authorList>
            <person name="Stajich J.E."/>
            <person name="Wilke S.K."/>
            <person name="Ahren D."/>
            <person name="Au C.H."/>
            <person name="Birren B.W."/>
            <person name="Borodovsky M."/>
            <person name="Burns C."/>
            <person name="Canback B."/>
            <person name="Casselton L.A."/>
            <person name="Cheng C.K."/>
            <person name="Deng J."/>
            <person name="Dietrich F.S."/>
            <person name="Fargo D.C."/>
            <person name="Farman M.L."/>
            <person name="Gathman A.C."/>
            <person name="Goldberg J."/>
            <person name="Guigo R."/>
            <person name="Hoegger P.J."/>
            <person name="Hooker J.B."/>
            <person name="Huggins A."/>
            <person name="James T.Y."/>
            <person name="Kamada T."/>
            <person name="Kilaru S."/>
            <person name="Kodira C."/>
            <person name="Kues U."/>
            <person name="Kupfer D."/>
            <person name="Kwan H.S."/>
            <person name="Lomsadze A."/>
            <person name="Li W."/>
            <person name="Lilly W.W."/>
            <person name="Ma L.J."/>
            <person name="Mackey A.J."/>
            <person name="Manning G."/>
            <person name="Martin F."/>
            <person name="Muraguchi H."/>
            <person name="Natvig D.O."/>
            <person name="Palmerini H."/>
            <person name="Ramesh M.A."/>
            <person name="Rehmeyer C.J."/>
            <person name="Roe B.A."/>
            <person name="Shenoy N."/>
            <person name="Stanke M."/>
            <person name="Ter-Hovhannisyan V."/>
            <person name="Tunlid A."/>
            <person name="Velagapudi R."/>
            <person name="Vision T.J."/>
            <person name="Zeng Q."/>
            <person name="Zolan M.E."/>
            <person name="Pukkila P.J."/>
        </authorList>
    </citation>
    <scope>NUCLEOTIDE SEQUENCE [LARGE SCALE GENOMIC DNA]</scope>
    <source>
        <strain evidence="18">Okayama-7 / 130 / ATCC MYA-4618 / FGSC 9003</strain>
    </source>
</reference>
<keyword evidence="8 14" id="KW-0479">Metal-binding</keyword>
<dbReference type="VEuPathDB" id="FungiDB:CC1G_05923"/>
<keyword evidence="5" id="KW-0031">Aminopeptidase</keyword>
<dbReference type="Proteomes" id="UP000001861">
    <property type="component" value="Unassembled WGS sequence"/>
</dbReference>
<keyword evidence="13" id="KW-0325">Glycoprotein</keyword>
<comment type="subunit">
    <text evidence="4">Monomer.</text>
</comment>
<dbReference type="PANTHER" id="PTHR12147:SF57">
    <property type="entry name" value="PEPTIDE HYDROLASE"/>
    <property type="match status" value="1"/>
</dbReference>
<dbReference type="EMBL" id="AACS02000007">
    <property type="protein sequence ID" value="EAU90007.1"/>
    <property type="molecule type" value="Genomic_DNA"/>
</dbReference>
<dbReference type="InterPro" id="IPR003137">
    <property type="entry name" value="PA_domain"/>
</dbReference>
<dbReference type="SUPFAM" id="SSF52025">
    <property type="entry name" value="PA domain"/>
    <property type="match status" value="1"/>
</dbReference>
<gene>
    <name evidence="17" type="ORF">CC1G_05923</name>
</gene>
<feature type="chain" id="PRO_5005122007" description="Peptide hydrolase" evidence="14">
    <location>
        <begin position="23"/>
        <end position="516"/>
    </location>
</feature>